<name>A0A1X1YQ66_9MYCO</name>
<dbReference type="Pfam" id="PF00550">
    <property type="entry name" value="PP-binding"/>
    <property type="match status" value="1"/>
</dbReference>
<dbReference type="InterPro" id="IPR013968">
    <property type="entry name" value="PKS_KR"/>
</dbReference>
<dbReference type="Proteomes" id="UP000193866">
    <property type="component" value="Unassembled WGS sequence"/>
</dbReference>
<dbReference type="SMART" id="SM00827">
    <property type="entry name" value="PKS_AT"/>
    <property type="match status" value="1"/>
</dbReference>
<dbReference type="InterPro" id="IPR016036">
    <property type="entry name" value="Malonyl_transacylase_ACP-bd"/>
</dbReference>
<evidence type="ECO:0000313" key="8">
    <source>
        <dbReference type="Proteomes" id="UP000193866"/>
    </source>
</evidence>
<dbReference type="Pfam" id="PF00698">
    <property type="entry name" value="Acyl_transf_1"/>
    <property type="match status" value="1"/>
</dbReference>
<evidence type="ECO:0000256" key="5">
    <source>
        <dbReference type="ARBA" id="ARBA00023268"/>
    </source>
</evidence>
<dbReference type="Gene3D" id="1.10.1200.10">
    <property type="entry name" value="ACP-like"/>
    <property type="match status" value="1"/>
</dbReference>
<dbReference type="RefSeq" id="WP_085263489.1">
    <property type="nucleotide sequence ID" value="NZ_JACKVG010000006.1"/>
</dbReference>
<dbReference type="GO" id="GO:0005737">
    <property type="term" value="C:cytoplasm"/>
    <property type="evidence" value="ECO:0007669"/>
    <property type="project" value="TreeGrafter"/>
</dbReference>
<dbReference type="Gene3D" id="3.40.50.720">
    <property type="entry name" value="NAD(P)-binding Rossmann-like Domain"/>
    <property type="match status" value="1"/>
</dbReference>
<keyword evidence="2" id="KW-0597">Phosphoprotein</keyword>
<dbReference type="SUPFAM" id="SSF52151">
    <property type="entry name" value="FabD/lysophospholipase-like"/>
    <property type="match status" value="1"/>
</dbReference>
<dbReference type="EMBL" id="LQPG01000009">
    <property type="protein sequence ID" value="ORW13150.1"/>
    <property type="molecule type" value="Genomic_DNA"/>
</dbReference>
<keyword evidence="1" id="KW-0596">Phosphopantetheine</keyword>
<dbReference type="InterPro" id="IPR050091">
    <property type="entry name" value="PKS_NRPS_Biosynth_Enz"/>
</dbReference>
<accession>A0A1X1YQ66</accession>
<sequence length="984" mass="103688">MLSSHPTVLPDGRIPVLISAHARDLVAAEAGALAGYLRRRPAAVGAVARTLRATRPVRRYRAVIRARDTAELIGGLDAVYHGVDHPLVARSHHQEPTRTAFVFPGQGNQWPGMGADLFGIDAYRAEADRCDDAFRRAGHGSPLAYLRGTDDRRTDPVVVQAAQFTHAAALAATWRHFGVLPDITVGHSLGELAAAYTAGVVDLDAAVAVVAARAQLTDQLAEQAPDRFGMAVIALSAEVAAEIITDISGWLELSVVNGPESVVVSGEWAAVEQMLECAGRRGVFARELPVRYPGHTSALEALRDRMIGQLPDAQFHSTPVEFIGSVYGGPIPDAVAFRQYWFDNLRRQVRFDLATAAAVARGVTTFIEMSAHPTLLVALGDTADTAQVLGSTDRDHLADEALAANIASAAIADPGYRWRDFVREDAGAPLRHFPHAPMHTTRLWAAPEPPPQRHRLPVVMSERWLPVGDPGQRPARVAVIDYTGGAPDLTDQLLAVLDASDAEAVDPAAAELLLLVAPAADEADIATAAIEFAGQAAGQAAVAPGPNCRRVWLLTRGAECLDGDPAPRPGAAALAALHRSVGFGYPDQTFAHLDLPVQPTAADVRAAVAVLSLTDTEVAVRSGELAVRRLLQSPAARALPAIPESVVISGGTGAIGMAYAAFCAERGARNLVLLSRSGAGDAVAAQLDALRSRTGARITAIRCDITDDAALAAVIAQHRPEPAGLLVHTASAEAVAVEKITGADVRDALGAKVIGLDNLARCWPLHADARVLVCSSVLALWGGSGHGLYAAANRMADALVARLRTQGRNASAVRWGLWESVAVVRGEEKDRIARTGLTPMPPEAAITAGLVAEPSDPVILTADFDRLAVFFDSQGVPLPFDESLVTSPTDYTADRPVAEVVAAELVTVLGLDGTDDIDMHRALVDLGLDSLLALDLRKRLGRATGRRVALGPLLAGMTGAQLTAALRDDAAPAGRCERTVFTHD</sequence>
<dbReference type="GO" id="GO:0004312">
    <property type="term" value="F:fatty acid synthase activity"/>
    <property type="evidence" value="ECO:0007669"/>
    <property type="project" value="TreeGrafter"/>
</dbReference>
<dbReference type="Gene3D" id="3.40.366.10">
    <property type="entry name" value="Malonyl-Coenzyme A Acyl Carrier Protein, domain 2"/>
    <property type="match status" value="1"/>
</dbReference>
<gene>
    <name evidence="7" type="ORF">AWC16_05455</name>
</gene>
<dbReference type="InterPro" id="IPR016035">
    <property type="entry name" value="Acyl_Trfase/lysoPLipase"/>
</dbReference>
<keyword evidence="4" id="KW-0521">NADP</keyword>
<feature type="domain" description="Carrier" evidence="6">
    <location>
        <begin position="895"/>
        <end position="970"/>
    </location>
</feature>
<dbReference type="GO" id="GO:0031177">
    <property type="term" value="F:phosphopantetheine binding"/>
    <property type="evidence" value="ECO:0007669"/>
    <property type="project" value="InterPro"/>
</dbReference>
<dbReference type="InterPro" id="IPR036291">
    <property type="entry name" value="NAD(P)-bd_dom_sf"/>
</dbReference>
<evidence type="ECO:0000259" key="6">
    <source>
        <dbReference type="PROSITE" id="PS50075"/>
    </source>
</evidence>
<evidence type="ECO:0000256" key="4">
    <source>
        <dbReference type="ARBA" id="ARBA00022857"/>
    </source>
</evidence>
<reference evidence="7 8" key="1">
    <citation type="submission" date="2016-01" db="EMBL/GenBank/DDBJ databases">
        <title>The new phylogeny of the genus Mycobacterium.</title>
        <authorList>
            <person name="Tarcisio F."/>
            <person name="Conor M."/>
            <person name="Antonella G."/>
            <person name="Elisabetta G."/>
            <person name="Giulia F.S."/>
            <person name="Sara T."/>
            <person name="Anna F."/>
            <person name="Clotilde B."/>
            <person name="Roberto B."/>
            <person name="Veronica D.S."/>
            <person name="Fabio R."/>
            <person name="Monica P."/>
            <person name="Olivier J."/>
            <person name="Enrico T."/>
            <person name="Nicola S."/>
        </authorList>
    </citation>
    <scope>NUCLEOTIDE SEQUENCE [LARGE SCALE GENOMIC DNA]</scope>
    <source>
        <strain evidence="7 8">DSM 45394</strain>
    </source>
</reference>
<dbReference type="GO" id="GO:0005886">
    <property type="term" value="C:plasma membrane"/>
    <property type="evidence" value="ECO:0007669"/>
    <property type="project" value="TreeGrafter"/>
</dbReference>
<evidence type="ECO:0000256" key="2">
    <source>
        <dbReference type="ARBA" id="ARBA00022553"/>
    </source>
</evidence>
<dbReference type="SMART" id="SM00822">
    <property type="entry name" value="PKS_KR"/>
    <property type="match status" value="1"/>
</dbReference>
<dbReference type="PANTHER" id="PTHR43775:SF37">
    <property type="entry name" value="SI:DKEY-61P9.11"/>
    <property type="match status" value="1"/>
</dbReference>
<keyword evidence="8" id="KW-1185">Reference proteome</keyword>
<dbReference type="InterPro" id="IPR001227">
    <property type="entry name" value="Ac_transferase_dom_sf"/>
</dbReference>
<protein>
    <recommendedName>
        <fullName evidence="6">Carrier domain-containing protein</fullName>
    </recommendedName>
</protein>
<comment type="caution">
    <text evidence="7">The sequence shown here is derived from an EMBL/GenBank/DDBJ whole genome shotgun (WGS) entry which is preliminary data.</text>
</comment>
<dbReference type="OrthoDB" id="9778690at2"/>
<dbReference type="SUPFAM" id="SSF47336">
    <property type="entry name" value="ACP-like"/>
    <property type="match status" value="1"/>
</dbReference>
<dbReference type="STRING" id="1108812.AWC16_05455"/>
<dbReference type="CDD" id="cd05274">
    <property type="entry name" value="KR_FAS_SDR_x"/>
    <property type="match status" value="1"/>
</dbReference>
<keyword evidence="3" id="KW-0808">Transferase</keyword>
<dbReference type="PROSITE" id="PS50075">
    <property type="entry name" value="CARRIER"/>
    <property type="match status" value="1"/>
</dbReference>
<keyword evidence="5" id="KW-0511">Multifunctional enzyme</keyword>
<dbReference type="InterPro" id="IPR036736">
    <property type="entry name" value="ACP-like_sf"/>
</dbReference>
<dbReference type="InterPro" id="IPR057326">
    <property type="entry name" value="KR_dom"/>
</dbReference>
<dbReference type="InterPro" id="IPR014043">
    <property type="entry name" value="Acyl_transferase_dom"/>
</dbReference>
<dbReference type="InterPro" id="IPR020806">
    <property type="entry name" value="PKS_PP-bd"/>
</dbReference>
<evidence type="ECO:0000256" key="1">
    <source>
        <dbReference type="ARBA" id="ARBA00022450"/>
    </source>
</evidence>
<dbReference type="AlphaFoldDB" id="A0A1X1YQ66"/>
<evidence type="ECO:0000256" key="3">
    <source>
        <dbReference type="ARBA" id="ARBA00022679"/>
    </source>
</evidence>
<dbReference type="PANTHER" id="PTHR43775">
    <property type="entry name" value="FATTY ACID SYNTHASE"/>
    <property type="match status" value="1"/>
</dbReference>
<dbReference type="Gene3D" id="3.30.70.3290">
    <property type="match status" value="1"/>
</dbReference>
<dbReference type="InterPro" id="IPR006162">
    <property type="entry name" value="Ppantetheine_attach_site"/>
</dbReference>
<dbReference type="Pfam" id="PF08659">
    <property type="entry name" value="KR"/>
    <property type="match status" value="1"/>
</dbReference>
<dbReference type="SUPFAM" id="SSF51735">
    <property type="entry name" value="NAD(P)-binding Rossmann-fold domains"/>
    <property type="match status" value="2"/>
</dbReference>
<dbReference type="GO" id="GO:0006633">
    <property type="term" value="P:fatty acid biosynthetic process"/>
    <property type="evidence" value="ECO:0007669"/>
    <property type="project" value="TreeGrafter"/>
</dbReference>
<dbReference type="SUPFAM" id="SSF55048">
    <property type="entry name" value="Probable ACP-binding domain of malonyl-CoA ACP transacylase"/>
    <property type="match status" value="1"/>
</dbReference>
<dbReference type="InterPro" id="IPR009081">
    <property type="entry name" value="PP-bd_ACP"/>
</dbReference>
<dbReference type="SMART" id="SM00823">
    <property type="entry name" value="PKS_PP"/>
    <property type="match status" value="1"/>
</dbReference>
<organism evidence="7 8">
    <name type="scientific">Mycolicibacter longobardus</name>
    <dbReference type="NCBI Taxonomy" id="1108812"/>
    <lineage>
        <taxon>Bacteria</taxon>
        <taxon>Bacillati</taxon>
        <taxon>Actinomycetota</taxon>
        <taxon>Actinomycetes</taxon>
        <taxon>Mycobacteriales</taxon>
        <taxon>Mycobacteriaceae</taxon>
        <taxon>Mycolicibacter</taxon>
    </lineage>
</organism>
<dbReference type="PROSITE" id="PS00012">
    <property type="entry name" value="PHOSPHOPANTETHEINE"/>
    <property type="match status" value="1"/>
</dbReference>
<evidence type="ECO:0000313" key="7">
    <source>
        <dbReference type="EMBL" id="ORW13150.1"/>
    </source>
</evidence>
<proteinExistence type="predicted"/>
<dbReference type="GO" id="GO:0071770">
    <property type="term" value="P:DIM/DIP cell wall layer assembly"/>
    <property type="evidence" value="ECO:0007669"/>
    <property type="project" value="TreeGrafter"/>
</dbReference>